<evidence type="ECO:0000259" key="1">
    <source>
        <dbReference type="PROSITE" id="PS50878"/>
    </source>
</evidence>
<dbReference type="Proteomes" id="UP000007267">
    <property type="component" value="Unassembled WGS sequence"/>
</dbReference>
<evidence type="ECO:0000313" key="2">
    <source>
        <dbReference type="Ensembl" id="ENSPSIP00000001583.1"/>
    </source>
</evidence>
<feature type="domain" description="Reverse transcriptase" evidence="1">
    <location>
        <begin position="1"/>
        <end position="221"/>
    </location>
</feature>
<dbReference type="InterPro" id="IPR000477">
    <property type="entry name" value="RT_dom"/>
</dbReference>
<dbReference type="Pfam" id="PF00078">
    <property type="entry name" value="RVT_1"/>
    <property type="match status" value="1"/>
</dbReference>
<dbReference type="OMA" id="VIRWHAF"/>
<name>K7F0M3_PELSI</name>
<organism evidence="2 3">
    <name type="scientific">Pelodiscus sinensis</name>
    <name type="common">Chinese softshell turtle</name>
    <name type="synonym">Trionyx sinensis</name>
    <dbReference type="NCBI Taxonomy" id="13735"/>
    <lineage>
        <taxon>Eukaryota</taxon>
        <taxon>Metazoa</taxon>
        <taxon>Chordata</taxon>
        <taxon>Craniata</taxon>
        <taxon>Vertebrata</taxon>
        <taxon>Euteleostomi</taxon>
        <taxon>Archelosauria</taxon>
        <taxon>Testudinata</taxon>
        <taxon>Testudines</taxon>
        <taxon>Cryptodira</taxon>
        <taxon>Trionychia</taxon>
        <taxon>Trionychidae</taxon>
        <taxon>Pelodiscus</taxon>
    </lineage>
</organism>
<reference evidence="2" key="3">
    <citation type="submission" date="2025-08" db="UniProtKB">
        <authorList>
            <consortium name="Ensembl"/>
        </authorList>
    </citation>
    <scope>IDENTIFICATION</scope>
</reference>
<dbReference type="EMBL" id="AGCU01193101">
    <property type="status" value="NOT_ANNOTATED_CDS"/>
    <property type="molecule type" value="Genomic_DNA"/>
</dbReference>
<dbReference type="eggNOG" id="KOG1075">
    <property type="taxonomic scope" value="Eukaryota"/>
</dbReference>
<dbReference type="PANTHER" id="PTHR33332">
    <property type="entry name" value="REVERSE TRANSCRIPTASE DOMAIN-CONTAINING PROTEIN"/>
    <property type="match status" value="1"/>
</dbReference>
<reference evidence="3" key="1">
    <citation type="submission" date="2011-10" db="EMBL/GenBank/DDBJ databases">
        <authorList>
            <consortium name="Soft-shell Turtle Genome Consortium"/>
        </authorList>
    </citation>
    <scope>NUCLEOTIDE SEQUENCE [LARGE SCALE GENOMIC DNA]</scope>
    <source>
        <strain evidence="3">Daiwa-1</strain>
    </source>
</reference>
<proteinExistence type="predicted"/>
<dbReference type="Ensembl" id="ENSPSIT00000001587.1">
    <property type="protein sequence ID" value="ENSPSIP00000001583.1"/>
    <property type="gene ID" value="ENSPSIG00000001588.1"/>
</dbReference>
<dbReference type="PROSITE" id="PS50878">
    <property type="entry name" value="RT_POL"/>
    <property type="match status" value="1"/>
</dbReference>
<protein>
    <recommendedName>
        <fullName evidence="1">Reverse transcriptase domain-containing protein</fullName>
    </recommendedName>
</protein>
<keyword evidence="3" id="KW-1185">Reference proteome</keyword>
<sequence length="403" mass="46090">MEQVIKEIICKHLKGGKVIGNSQHGFVKNKSCQINLIAFSYRITSLVDKGEAVDVVFLDFSKAFDMVSHDILINKLGKYNLDGATIRWVHNWLDNHSQRIVINGPQSCWKGIRSGVTQGSVLGPALFNIFINDLDIGIESTLIKFADDTKLGGIATALGDRVIIQNDLGKLEKWSEVNRMKVNKDKCKVLHLGRNNKFHTYRMGSDCLGRSTAERNLGVIVDHNLNMSQQSDVVSKKANIILGCINRCVVSKTQEVILPLYSELVRPQLEYCVQFWAPHFKKDVEKLERVQRRVTRMIKDLENMTYEGRLKELGLFSLEKRRLRGDMIPVFWYLKGCHKEEGENLFTLASEDRTRSNGLKLQQGRFGLDIRKRLLTVRVVKHWNKLPREVVESPSLEIYLRVG</sequence>
<dbReference type="HOGENOM" id="CLU_000680_20_5_1"/>
<evidence type="ECO:0000313" key="3">
    <source>
        <dbReference type="Proteomes" id="UP000007267"/>
    </source>
</evidence>
<dbReference type="AlphaFoldDB" id="K7F0M3"/>
<accession>K7F0M3</accession>
<dbReference type="CDD" id="cd01650">
    <property type="entry name" value="RT_nLTR_like"/>
    <property type="match status" value="1"/>
</dbReference>
<dbReference type="GeneTree" id="ENSGT00940000154136"/>
<reference evidence="3" key="2">
    <citation type="journal article" date="2013" name="Nat. Genet.">
        <title>The draft genomes of soft-shell turtle and green sea turtle yield insights into the development and evolution of the turtle-specific body plan.</title>
        <authorList>
            <person name="Wang Z."/>
            <person name="Pascual-Anaya J."/>
            <person name="Zadissa A."/>
            <person name="Li W."/>
            <person name="Niimura Y."/>
            <person name="Huang Z."/>
            <person name="Li C."/>
            <person name="White S."/>
            <person name="Xiong Z."/>
            <person name="Fang D."/>
            <person name="Wang B."/>
            <person name="Ming Y."/>
            <person name="Chen Y."/>
            <person name="Zheng Y."/>
            <person name="Kuraku S."/>
            <person name="Pignatelli M."/>
            <person name="Herrero J."/>
            <person name="Beal K."/>
            <person name="Nozawa M."/>
            <person name="Li Q."/>
            <person name="Wang J."/>
            <person name="Zhang H."/>
            <person name="Yu L."/>
            <person name="Shigenobu S."/>
            <person name="Wang J."/>
            <person name="Liu J."/>
            <person name="Flicek P."/>
            <person name="Searle S."/>
            <person name="Wang J."/>
            <person name="Kuratani S."/>
            <person name="Yin Y."/>
            <person name="Aken B."/>
            <person name="Zhang G."/>
            <person name="Irie N."/>
        </authorList>
    </citation>
    <scope>NUCLEOTIDE SEQUENCE [LARGE SCALE GENOMIC DNA]</scope>
    <source>
        <strain evidence="3">Daiwa-1</strain>
    </source>
</reference>
<reference evidence="2" key="4">
    <citation type="submission" date="2025-09" db="UniProtKB">
        <authorList>
            <consortium name="Ensembl"/>
        </authorList>
    </citation>
    <scope>IDENTIFICATION</scope>
</reference>